<evidence type="ECO:0000256" key="2">
    <source>
        <dbReference type="ARBA" id="ARBA00022679"/>
    </source>
</evidence>
<feature type="domain" description="SpoOB alpha-helical" evidence="4">
    <location>
        <begin position="2"/>
        <end position="56"/>
    </location>
</feature>
<name>A0A1M4U9M6_9FIRM</name>
<dbReference type="AlphaFoldDB" id="A0A1M4U9M6"/>
<dbReference type="InterPro" id="IPR016120">
    <property type="entry name" value="Sig_transdc_His_kin_SpoOB"/>
</dbReference>
<dbReference type="SUPFAM" id="SSF55890">
    <property type="entry name" value="Sporulation response regulatory protein Spo0B"/>
    <property type="match status" value="1"/>
</dbReference>
<reference evidence="6" key="1">
    <citation type="submission" date="2016-11" db="EMBL/GenBank/DDBJ databases">
        <authorList>
            <person name="Varghese N."/>
            <person name="Submissions S."/>
        </authorList>
    </citation>
    <scope>NUCLEOTIDE SEQUENCE [LARGE SCALE GENOMIC DNA]</scope>
    <source>
        <strain evidence="6">DSM 12395</strain>
    </source>
</reference>
<sequence>MEIKGLLEVIQVQRHDFLNHLQVISGLLQLNKGERVRDYINQVCGEYERLSRITRLKPPEVKAVLLIANNEAAKCQVDFKMDIETNMASLDVPGQVVGAALDCCFKQALKFLAPPEVTDRRMKLTISEGERKITIKLGFPGIPAEVVKDAEEQMALSQSLAPYNSSARLAVTDKEVEIYMVFPRRSSNNP</sequence>
<keyword evidence="6" id="KW-1185">Reference proteome</keyword>
<dbReference type="RefSeq" id="WP_073235570.1">
    <property type="nucleotide sequence ID" value="NZ_FQUY01000002.1"/>
</dbReference>
<dbReference type="OrthoDB" id="1634477at2"/>
<dbReference type="STRING" id="1121429.SAMN02745133_00634"/>
<dbReference type="Proteomes" id="UP000184148">
    <property type="component" value="Unassembled WGS sequence"/>
</dbReference>
<keyword evidence="3 5" id="KW-0418">Kinase</keyword>
<organism evidence="5 6">
    <name type="scientific">Desulforamulus putei DSM 12395</name>
    <dbReference type="NCBI Taxonomy" id="1121429"/>
    <lineage>
        <taxon>Bacteria</taxon>
        <taxon>Bacillati</taxon>
        <taxon>Bacillota</taxon>
        <taxon>Clostridia</taxon>
        <taxon>Eubacteriales</taxon>
        <taxon>Peptococcaceae</taxon>
        <taxon>Desulforamulus</taxon>
    </lineage>
</organism>
<dbReference type="GO" id="GO:0000155">
    <property type="term" value="F:phosphorelay sensor kinase activity"/>
    <property type="evidence" value="ECO:0007669"/>
    <property type="project" value="InterPro"/>
</dbReference>
<protein>
    <submittedName>
        <fullName evidence="5">Sensor_kinase_SpoOB-type, alpha-helical domain</fullName>
    </submittedName>
</protein>
<dbReference type="EMBL" id="FQUY01000002">
    <property type="protein sequence ID" value="SHE53439.1"/>
    <property type="molecule type" value="Genomic_DNA"/>
</dbReference>
<accession>A0A1M4U9M6</accession>
<evidence type="ECO:0000256" key="1">
    <source>
        <dbReference type="ARBA" id="ARBA00022553"/>
    </source>
</evidence>
<dbReference type="InterPro" id="IPR039506">
    <property type="entry name" value="SPOB_a"/>
</dbReference>
<evidence type="ECO:0000313" key="5">
    <source>
        <dbReference type="EMBL" id="SHE53439.1"/>
    </source>
</evidence>
<gene>
    <name evidence="5" type="ORF">SAMN02745133_00634</name>
</gene>
<keyword evidence="1" id="KW-0597">Phosphoprotein</keyword>
<dbReference type="Gene3D" id="1.10.287.130">
    <property type="match status" value="1"/>
</dbReference>
<dbReference type="Pfam" id="PF14689">
    <property type="entry name" value="SPOB_a"/>
    <property type="match status" value="1"/>
</dbReference>
<evidence type="ECO:0000259" key="4">
    <source>
        <dbReference type="Pfam" id="PF14689"/>
    </source>
</evidence>
<keyword evidence="2" id="KW-0808">Transferase</keyword>
<evidence type="ECO:0000313" key="6">
    <source>
        <dbReference type="Proteomes" id="UP000184148"/>
    </source>
</evidence>
<proteinExistence type="predicted"/>
<evidence type="ECO:0000256" key="3">
    <source>
        <dbReference type="ARBA" id="ARBA00022777"/>
    </source>
</evidence>